<dbReference type="Pfam" id="PF16747">
    <property type="entry name" value="Adhesin_E"/>
    <property type="match status" value="1"/>
</dbReference>
<proteinExistence type="predicted"/>
<name>A0ABU8VGA8_9BURK</name>
<gene>
    <name evidence="2" type="ORF">WKW77_14005</name>
</gene>
<dbReference type="Proteomes" id="UP001365846">
    <property type="component" value="Unassembled WGS sequence"/>
</dbReference>
<reference evidence="2 3" key="1">
    <citation type="submission" date="2024-03" db="EMBL/GenBank/DDBJ databases">
        <title>Novel species of the genus Variovorax.</title>
        <authorList>
            <person name="Liu Q."/>
            <person name="Xin Y.-H."/>
        </authorList>
    </citation>
    <scope>NUCLEOTIDE SEQUENCE [LARGE SCALE GENOMIC DNA]</scope>
    <source>
        <strain evidence="2 3">KACC 18899</strain>
    </source>
</reference>
<accession>A0ABU8VGA8</accession>
<dbReference type="EMBL" id="JBBKZU010000005">
    <property type="protein sequence ID" value="MEJ8812192.1"/>
    <property type="molecule type" value="Genomic_DNA"/>
</dbReference>
<comment type="caution">
    <text evidence="2">The sequence shown here is derived from an EMBL/GenBank/DDBJ whole genome shotgun (WGS) entry which is preliminary data.</text>
</comment>
<dbReference type="InterPro" id="IPR031939">
    <property type="entry name" value="Adhesin_E-like"/>
</dbReference>
<organism evidence="2 3">
    <name type="scientific">Variovorax ureilyticus</name>
    <dbReference type="NCBI Taxonomy" id="1836198"/>
    <lineage>
        <taxon>Bacteria</taxon>
        <taxon>Pseudomonadati</taxon>
        <taxon>Pseudomonadota</taxon>
        <taxon>Betaproteobacteria</taxon>
        <taxon>Burkholderiales</taxon>
        <taxon>Comamonadaceae</taxon>
        <taxon>Variovorax</taxon>
    </lineage>
</organism>
<protein>
    <submittedName>
        <fullName evidence="2">Surface-adhesin E family protein</fullName>
    </submittedName>
</protein>
<dbReference type="RefSeq" id="WP_340357447.1">
    <property type="nucleotide sequence ID" value="NZ_JBBKZU010000005.1"/>
</dbReference>
<evidence type="ECO:0000259" key="1">
    <source>
        <dbReference type="Pfam" id="PF16747"/>
    </source>
</evidence>
<feature type="domain" description="Surface-adhesin protein E-like" evidence="1">
    <location>
        <begin position="33"/>
        <end position="146"/>
    </location>
</feature>
<evidence type="ECO:0000313" key="2">
    <source>
        <dbReference type="EMBL" id="MEJ8812192.1"/>
    </source>
</evidence>
<evidence type="ECO:0000313" key="3">
    <source>
        <dbReference type="Proteomes" id="UP001365846"/>
    </source>
</evidence>
<sequence>MLLSIVACNVQAQPQAQSQGQIQTQPPAPTQWFTVTGNPADASMDTVQVDPIATRVEGQFKTMNVRVSRARQRFNWENVPYRSYESTVVFDCRARKAGYTFATFYPEPLWQGAPSQSTDYSRNPQPMLFRDVEPNPTQRIIRAACQSGG</sequence>
<keyword evidence="3" id="KW-1185">Reference proteome</keyword>